<dbReference type="AlphaFoldDB" id="A0A2T3A395"/>
<evidence type="ECO:0000313" key="1">
    <source>
        <dbReference type="EMBL" id="PSR82122.1"/>
    </source>
</evidence>
<organism evidence="1 2">
    <name type="scientific">Coniella lustricola</name>
    <dbReference type="NCBI Taxonomy" id="2025994"/>
    <lineage>
        <taxon>Eukaryota</taxon>
        <taxon>Fungi</taxon>
        <taxon>Dikarya</taxon>
        <taxon>Ascomycota</taxon>
        <taxon>Pezizomycotina</taxon>
        <taxon>Sordariomycetes</taxon>
        <taxon>Sordariomycetidae</taxon>
        <taxon>Diaporthales</taxon>
        <taxon>Schizoparmaceae</taxon>
        <taxon>Coniella</taxon>
    </lineage>
</organism>
<dbReference type="Proteomes" id="UP000241462">
    <property type="component" value="Unassembled WGS sequence"/>
</dbReference>
<name>A0A2T3A395_9PEZI</name>
<accession>A0A2T3A395</accession>
<reference evidence="1 2" key="1">
    <citation type="journal article" date="2018" name="Mycol. Prog.">
        <title>Coniella lustricola, a new species from submerged detritus.</title>
        <authorList>
            <person name="Raudabaugh D.B."/>
            <person name="Iturriaga T."/>
            <person name="Carver A."/>
            <person name="Mondo S."/>
            <person name="Pangilinan J."/>
            <person name="Lipzen A."/>
            <person name="He G."/>
            <person name="Amirebrahimi M."/>
            <person name="Grigoriev I.V."/>
            <person name="Miller A.N."/>
        </authorList>
    </citation>
    <scope>NUCLEOTIDE SEQUENCE [LARGE SCALE GENOMIC DNA]</scope>
    <source>
        <strain evidence="1 2">B22-T-1</strain>
    </source>
</reference>
<gene>
    <name evidence="1" type="ORF">BD289DRAFT_438198</name>
</gene>
<protein>
    <submittedName>
        <fullName evidence="1">Uncharacterized protein</fullName>
    </submittedName>
</protein>
<dbReference type="EMBL" id="KZ678487">
    <property type="protein sequence ID" value="PSR82122.1"/>
    <property type="molecule type" value="Genomic_DNA"/>
</dbReference>
<dbReference type="InParanoid" id="A0A2T3A395"/>
<evidence type="ECO:0000313" key="2">
    <source>
        <dbReference type="Proteomes" id="UP000241462"/>
    </source>
</evidence>
<proteinExistence type="predicted"/>
<keyword evidence="2" id="KW-1185">Reference proteome</keyword>
<sequence>MCPSLARERLSLARLPPLEGFHHSSRLLSYTTASDLLYQLRKRGEAVRIKVWANDRVLSIHLLCIRRCRSGFQASNERVDTRQPHHYRAQRPWAADVRGWLMSLTILQARDRDGRAIDYVDNGKSCRAPLVLESSSPRADDVVFEVPFSRPLTRCSWRCKCSLDLVWCRCFCIFNFACWCRPSCHASC</sequence>